<comment type="caution">
    <text evidence="22">The sequence shown here is derived from an EMBL/GenBank/DDBJ whole genome shotgun (WGS) entry which is preliminary data.</text>
</comment>
<reference evidence="22" key="2">
    <citation type="journal article" date="2023" name="Microbiome">
        <title>Synthase-selected sorting approach identifies a beta-lactone synthase in a nudibranch symbiotic bacterium.</title>
        <authorList>
            <person name="Dzunkova M."/>
            <person name="La Clair J.J."/>
            <person name="Tyml T."/>
            <person name="Doud D."/>
            <person name="Schulz F."/>
            <person name="Piquer-Esteban S."/>
            <person name="Porcel Sanchis D."/>
            <person name="Osborn A."/>
            <person name="Robinson D."/>
            <person name="Louie K.B."/>
            <person name="Bowen B.P."/>
            <person name="Bowers R.M."/>
            <person name="Lee J."/>
            <person name="Arnau V."/>
            <person name="Diaz-Villanueva W."/>
            <person name="Stepanauskas R."/>
            <person name="Gosliner T."/>
            <person name="Date S.V."/>
            <person name="Northen T.R."/>
            <person name="Cheng J.F."/>
            <person name="Burkart M.D."/>
            <person name="Woyke T."/>
        </authorList>
    </citation>
    <scope>NUCLEOTIDE SEQUENCE</scope>
    <source>
        <strain evidence="22">Df01</strain>
    </source>
</reference>
<feature type="domain" description="FAD-binding PCMH-type" evidence="21">
    <location>
        <begin position="22"/>
        <end position="198"/>
    </location>
</feature>
<evidence type="ECO:0000256" key="15">
    <source>
        <dbReference type="ARBA" id="ARBA00023002"/>
    </source>
</evidence>
<reference evidence="22" key="1">
    <citation type="submission" date="2022-08" db="EMBL/GenBank/DDBJ databases">
        <authorList>
            <person name="Dzunkova M."/>
            <person name="La Clair J."/>
            <person name="Tyml T."/>
            <person name="Doud D."/>
            <person name="Schulz F."/>
            <person name="Piquer S."/>
            <person name="Porcel Sanchis D."/>
            <person name="Osborn A."/>
            <person name="Robinson D."/>
            <person name="Louie K.B."/>
            <person name="Bowen B.P."/>
            <person name="Bowers R."/>
            <person name="Lee J."/>
            <person name="Arnau Llombart V."/>
            <person name="Diaz Villanueva W."/>
            <person name="Gosliner T."/>
            <person name="Northen T."/>
            <person name="Cheng J.-F."/>
            <person name="Burkart M.D."/>
            <person name="Woyke T."/>
        </authorList>
    </citation>
    <scope>NUCLEOTIDE SEQUENCE</scope>
    <source>
        <strain evidence="22">Df01</strain>
    </source>
</reference>
<dbReference type="Pfam" id="PF02873">
    <property type="entry name" value="MurB_C"/>
    <property type="match status" value="1"/>
</dbReference>
<dbReference type="NCBIfam" id="TIGR00179">
    <property type="entry name" value="murB"/>
    <property type="match status" value="1"/>
</dbReference>
<keyword evidence="8 20" id="KW-0963">Cytoplasm</keyword>
<evidence type="ECO:0000256" key="20">
    <source>
        <dbReference type="HAMAP-Rule" id="MF_00037"/>
    </source>
</evidence>
<keyword evidence="16 20" id="KW-0131">Cell cycle</keyword>
<dbReference type="PROSITE" id="PS51387">
    <property type="entry name" value="FAD_PCMH"/>
    <property type="match status" value="1"/>
</dbReference>
<dbReference type="EMBL" id="JANQAO010000001">
    <property type="protein sequence ID" value="MDM5147269.1"/>
    <property type="molecule type" value="Genomic_DNA"/>
</dbReference>
<evidence type="ECO:0000259" key="21">
    <source>
        <dbReference type="PROSITE" id="PS51387"/>
    </source>
</evidence>
<evidence type="ECO:0000256" key="7">
    <source>
        <dbReference type="ARBA" id="ARBA00015188"/>
    </source>
</evidence>
<dbReference type="Proteomes" id="UP001168167">
    <property type="component" value="Unassembled WGS sequence"/>
</dbReference>
<evidence type="ECO:0000313" key="22">
    <source>
        <dbReference type="EMBL" id="MDM5147269.1"/>
    </source>
</evidence>
<dbReference type="SUPFAM" id="SSF56194">
    <property type="entry name" value="Uridine diphospho-N-Acetylenolpyruvylglucosamine reductase, MurB, C-terminal domain"/>
    <property type="match status" value="1"/>
</dbReference>
<comment type="cofactor">
    <cofactor evidence="1 20">
        <name>FAD</name>
        <dbReference type="ChEBI" id="CHEBI:57692"/>
    </cofactor>
</comment>
<dbReference type="Gene3D" id="3.30.43.10">
    <property type="entry name" value="Uridine Diphospho-n-acetylenolpyruvylglucosamine Reductase, domain 2"/>
    <property type="match status" value="1"/>
</dbReference>
<comment type="catalytic activity">
    <reaction evidence="19 20">
        <text>UDP-N-acetyl-alpha-D-muramate + NADP(+) = UDP-N-acetyl-3-O-(1-carboxyvinyl)-alpha-D-glucosamine + NADPH + H(+)</text>
        <dbReference type="Rhea" id="RHEA:12248"/>
        <dbReference type="ChEBI" id="CHEBI:15378"/>
        <dbReference type="ChEBI" id="CHEBI:57783"/>
        <dbReference type="ChEBI" id="CHEBI:58349"/>
        <dbReference type="ChEBI" id="CHEBI:68483"/>
        <dbReference type="ChEBI" id="CHEBI:70757"/>
        <dbReference type="EC" id="1.3.1.98"/>
    </reaction>
</comment>
<sequence>MTVLRGLWKHDFPMSQLASWRAGGVAEALFIPADLTDVGTFCHEDPRAGNALFVGHGSNLLVRDGGIGGVVVRTAPGLCAMRQEDDLIYVEAGVGCPKLAKFAAAAGFADAAFFAGVPGTIGGALSMNAGCHGSETWQHVKQALVFNDGKRALHDACDFETGYRSVRFKNGDTPFFAAAWLHFVQGNITVARSRVRDLLRRRAQTQPLGEPSCGSVFRNPPDGTAAAALIESCGLKGRAIGGAMVSHKHANFIVNTGGANAADIENLIVLVQSEVAAQTGVMLNTEVRIVGRKKTDD</sequence>
<dbReference type="InterPro" id="IPR006094">
    <property type="entry name" value="Oxid_FAD_bind_N"/>
</dbReference>
<organism evidence="22 23">
    <name type="scientific">Candidatus Doriopsillibacter californiensis</name>
    <dbReference type="NCBI Taxonomy" id="2970740"/>
    <lineage>
        <taxon>Bacteria</taxon>
        <taxon>Pseudomonadati</taxon>
        <taxon>Pseudomonadota</taxon>
        <taxon>Gammaproteobacteria</taxon>
        <taxon>Candidatus Tethybacterales</taxon>
        <taxon>Candidatus Persebacteraceae</taxon>
        <taxon>Candidatus Doriopsillibacter</taxon>
    </lineage>
</organism>
<dbReference type="InterPro" id="IPR003170">
    <property type="entry name" value="MurB"/>
</dbReference>
<comment type="similarity">
    <text evidence="5 20">Belongs to the MurB family.</text>
</comment>
<evidence type="ECO:0000256" key="1">
    <source>
        <dbReference type="ARBA" id="ARBA00001974"/>
    </source>
</evidence>
<evidence type="ECO:0000256" key="16">
    <source>
        <dbReference type="ARBA" id="ARBA00023306"/>
    </source>
</evidence>
<proteinExistence type="inferred from homology"/>
<evidence type="ECO:0000256" key="8">
    <source>
        <dbReference type="ARBA" id="ARBA00022490"/>
    </source>
</evidence>
<dbReference type="InterPro" id="IPR016169">
    <property type="entry name" value="FAD-bd_PCMH_sub2"/>
</dbReference>
<feature type="active site" evidence="20">
    <location>
        <position position="164"/>
    </location>
</feature>
<dbReference type="InterPro" id="IPR036318">
    <property type="entry name" value="FAD-bd_PCMH-like_sf"/>
</dbReference>
<dbReference type="InterPro" id="IPR016167">
    <property type="entry name" value="FAD-bd_PCMH_sub1"/>
</dbReference>
<gene>
    <name evidence="20 22" type="primary">murB</name>
    <name evidence="22" type="ORF">NQX30_02625</name>
</gene>
<dbReference type="GO" id="GO:0008762">
    <property type="term" value="F:UDP-N-acetylmuramate dehydrogenase activity"/>
    <property type="evidence" value="ECO:0007669"/>
    <property type="project" value="UniProtKB-EC"/>
</dbReference>
<dbReference type="PANTHER" id="PTHR21071:SF4">
    <property type="entry name" value="UDP-N-ACETYLENOLPYRUVOYLGLUCOSAMINE REDUCTASE"/>
    <property type="match status" value="1"/>
</dbReference>
<keyword evidence="23" id="KW-1185">Reference proteome</keyword>
<dbReference type="InterPro" id="IPR036635">
    <property type="entry name" value="MurB_C_sf"/>
</dbReference>
<evidence type="ECO:0000256" key="11">
    <source>
        <dbReference type="ARBA" id="ARBA00022827"/>
    </source>
</evidence>
<dbReference type="Gene3D" id="3.90.78.10">
    <property type="entry name" value="UDP-N-acetylenolpyruvoylglucosamine reductase, C-terminal domain"/>
    <property type="match status" value="1"/>
</dbReference>
<evidence type="ECO:0000256" key="18">
    <source>
        <dbReference type="ARBA" id="ARBA00031026"/>
    </source>
</evidence>
<evidence type="ECO:0000256" key="9">
    <source>
        <dbReference type="ARBA" id="ARBA00022618"/>
    </source>
</evidence>
<keyword evidence="10 20" id="KW-0285">Flavoprotein</keyword>
<comment type="pathway">
    <text evidence="4 20">Cell wall biogenesis; peptidoglycan biosynthesis.</text>
</comment>
<evidence type="ECO:0000256" key="4">
    <source>
        <dbReference type="ARBA" id="ARBA00004752"/>
    </source>
</evidence>
<comment type="function">
    <text evidence="2 20">Cell wall formation.</text>
</comment>
<evidence type="ECO:0000256" key="19">
    <source>
        <dbReference type="ARBA" id="ARBA00048914"/>
    </source>
</evidence>
<keyword evidence="9 20" id="KW-0132">Cell division</keyword>
<keyword evidence="12 20" id="KW-0521">NADP</keyword>
<evidence type="ECO:0000256" key="17">
    <source>
        <dbReference type="ARBA" id="ARBA00023316"/>
    </source>
</evidence>
<keyword evidence="17 20" id="KW-0961">Cell wall biogenesis/degradation</keyword>
<evidence type="ECO:0000256" key="13">
    <source>
        <dbReference type="ARBA" id="ARBA00022960"/>
    </source>
</evidence>
<evidence type="ECO:0000313" key="23">
    <source>
        <dbReference type="Proteomes" id="UP001168167"/>
    </source>
</evidence>
<dbReference type="SUPFAM" id="SSF56176">
    <property type="entry name" value="FAD-binding/transporter-associated domain-like"/>
    <property type="match status" value="1"/>
</dbReference>
<evidence type="ECO:0000256" key="14">
    <source>
        <dbReference type="ARBA" id="ARBA00022984"/>
    </source>
</evidence>
<evidence type="ECO:0000256" key="12">
    <source>
        <dbReference type="ARBA" id="ARBA00022857"/>
    </source>
</evidence>
<dbReference type="NCBIfam" id="NF010480">
    <property type="entry name" value="PRK13905.1"/>
    <property type="match status" value="1"/>
</dbReference>
<dbReference type="InterPro" id="IPR016166">
    <property type="entry name" value="FAD-bd_PCMH"/>
</dbReference>
<dbReference type="Pfam" id="PF01565">
    <property type="entry name" value="FAD_binding_4"/>
    <property type="match status" value="1"/>
</dbReference>
<dbReference type="EC" id="1.3.1.98" evidence="6 20"/>
<evidence type="ECO:0000256" key="5">
    <source>
        <dbReference type="ARBA" id="ARBA00010485"/>
    </source>
</evidence>
<dbReference type="Gene3D" id="3.30.465.10">
    <property type="match status" value="1"/>
</dbReference>
<dbReference type="PANTHER" id="PTHR21071">
    <property type="entry name" value="UDP-N-ACETYLENOLPYRUVOYLGLUCOSAMINE REDUCTASE"/>
    <property type="match status" value="1"/>
</dbReference>
<name>A0ABT7QKN2_9GAMM</name>
<keyword evidence="15 20" id="KW-0560">Oxidoreductase</keyword>
<dbReference type="InterPro" id="IPR011601">
    <property type="entry name" value="MurB_C"/>
</dbReference>
<keyword evidence="11 20" id="KW-0274">FAD</keyword>
<evidence type="ECO:0000256" key="3">
    <source>
        <dbReference type="ARBA" id="ARBA00004496"/>
    </source>
</evidence>
<feature type="active site" description="Proton donor" evidence="20">
    <location>
        <position position="215"/>
    </location>
</feature>
<feature type="active site" evidence="20">
    <location>
        <position position="286"/>
    </location>
</feature>
<evidence type="ECO:0000256" key="6">
    <source>
        <dbReference type="ARBA" id="ARBA00012518"/>
    </source>
</evidence>
<accession>A0ABT7QKN2</accession>
<dbReference type="HAMAP" id="MF_00037">
    <property type="entry name" value="MurB"/>
    <property type="match status" value="1"/>
</dbReference>
<keyword evidence="14 20" id="KW-0573">Peptidoglycan synthesis</keyword>
<evidence type="ECO:0000256" key="10">
    <source>
        <dbReference type="ARBA" id="ARBA00022630"/>
    </source>
</evidence>
<protein>
    <recommendedName>
        <fullName evidence="7 20">UDP-N-acetylenolpyruvoylglucosamine reductase</fullName>
        <ecNumber evidence="6 20">1.3.1.98</ecNumber>
    </recommendedName>
    <alternativeName>
        <fullName evidence="18 20">UDP-N-acetylmuramate dehydrogenase</fullName>
    </alternativeName>
</protein>
<evidence type="ECO:0000256" key="2">
    <source>
        <dbReference type="ARBA" id="ARBA00003921"/>
    </source>
</evidence>
<keyword evidence="13 20" id="KW-0133">Cell shape</keyword>
<comment type="subcellular location">
    <subcellularLocation>
        <location evidence="3 20">Cytoplasm</location>
    </subcellularLocation>
</comment>